<dbReference type="InterPro" id="IPR001623">
    <property type="entry name" value="DnaJ_domain"/>
</dbReference>
<dbReference type="PANTHER" id="PTHR44873:SF1">
    <property type="entry name" value="DNAJ HOMOLOG SUBFAMILY C MEMBER 30, MITOCHONDRIAL"/>
    <property type="match status" value="1"/>
</dbReference>
<dbReference type="Gene3D" id="1.10.287.110">
    <property type="entry name" value="DnaJ domain"/>
    <property type="match status" value="1"/>
</dbReference>
<keyword evidence="2" id="KW-0346">Stress response</keyword>
<evidence type="ECO:0000259" key="1">
    <source>
        <dbReference type="PROSITE" id="PS50076"/>
    </source>
</evidence>
<gene>
    <name evidence="2" type="ORF">BJ508DRAFT_217918</name>
</gene>
<dbReference type="Pfam" id="PF00226">
    <property type="entry name" value="DnaJ"/>
    <property type="match status" value="1"/>
</dbReference>
<dbReference type="PRINTS" id="PR00625">
    <property type="entry name" value="JDOMAIN"/>
</dbReference>
<evidence type="ECO:0000313" key="3">
    <source>
        <dbReference type="Proteomes" id="UP000275078"/>
    </source>
</evidence>
<dbReference type="AlphaFoldDB" id="A0A3N4HFA6"/>
<reference evidence="2 3" key="1">
    <citation type="journal article" date="2018" name="Nat. Ecol. Evol.">
        <title>Pezizomycetes genomes reveal the molecular basis of ectomycorrhizal truffle lifestyle.</title>
        <authorList>
            <person name="Murat C."/>
            <person name="Payen T."/>
            <person name="Noel B."/>
            <person name="Kuo A."/>
            <person name="Morin E."/>
            <person name="Chen J."/>
            <person name="Kohler A."/>
            <person name="Krizsan K."/>
            <person name="Balestrini R."/>
            <person name="Da Silva C."/>
            <person name="Montanini B."/>
            <person name="Hainaut M."/>
            <person name="Levati E."/>
            <person name="Barry K.W."/>
            <person name="Belfiori B."/>
            <person name="Cichocki N."/>
            <person name="Clum A."/>
            <person name="Dockter R.B."/>
            <person name="Fauchery L."/>
            <person name="Guy J."/>
            <person name="Iotti M."/>
            <person name="Le Tacon F."/>
            <person name="Lindquist E.A."/>
            <person name="Lipzen A."/>
            <person name="Malagnac F."/>
            <person name="Mello A."/>
            <person name="Molinier V."/>
            <person name="Miyauchi S."/>
            <person name="Poulain J."/>
            <person name="Riccioni C."/>
            <person name="Rubini A."/>
            <person name="Sitrit Y."/>
            <person name="Splivallo R."/>
            <person name="Traeger S."/>
            <person name="Wang M."/>
            <person name="Zifcakova L."/>
            <person name="Wipf D."/>
            <person name="Zambonelli A."/>
            <person name="Paolocci F."/>
            <person name="Nowrousian M."/>
            <person name="Ottonello S."/>
            <person name="Baldrian P."/>
            <person name="Spatafora J.W."/>
            <person name="Henrissat B."/>
            <person name="Nagy L.G."/>
            <person name="Aury J.M."/>
            <person name="Wincker P."/>
            <person name="Grigoriev I.V."/>
            <person name="Bonfante P."/>
            <person name="Martin F.M."/>
        </authorList>
    </citation>
    <scope>NUCLEOTIDE SEQUENCE [LARGE SCALE GENOMIC DNA]</scope>
    <source>
        <strain evidence="2 3">RN42</strain>
    </source>
</reference>
<accession>A0A3N4HFA6</accession>
<dbReference type="PROSITE" id="PS50076">
    <property type="entry name" value="DNAJ_2"/>
    <property type="match status" value="1"/>
</dbReference>
<dbReference type="EMBL" id="ML119917">
    <property type="protein sequence ID" value="RPA71568.1"/>
    <property type="molecule type" value="Genomic_DNA"/>
</dbReference>
<protein>
    <submittedName>
        <fullName evidence="2">Heat shock protein DnaJ</fullName>
    </submittedName>
</protein>
<feature type="domain" description="J" evidence="1">
    <location>
        <begin position="10"/>
        <end position="77"/>
    </location>
</feature>
<dbReference type="PANTHER" id="PTHR44873">
    <property type="entry name" value="DNAJ HOMOLOG SUBFAMILY C MEMBER 30, MITOCHONDRIAL"/>
    <property type="match status" value="1"/>
</dbReference>
<dbReference type="CDD" id="cd06257">
    <property type="entry name" value="DnaJ"/>
    <property type="match status" value="1"/>
</dbReference>
<dbReference type="SUPFAM" id="SSF46565">
    <property type="entry name" value="Chaperone J-domain"/>
    <property type="match status" value="1"/>
</dbReference>
<dbReference type="PROSITE" id="PS00636">
    <property type="entry name" value="DNAJ_1"/>
    <property type="match status" value="1"/>
</dbReference>
<dbReference type="Proteomes" id="UP000275078">
    <property type="component" value="Unassembled WGS sequence"/>
</dbReference>
<dbReference type="OrthoDB" id="10250354at2759"/>
<sequence length="77" mass="8784">MRPSLRLLSTYYQILGVPRHATKKEIKTKFYALSKLHHPDSHASTTSSEKKNAESEFVKISEAYSVLGNAEARKKYD</sequence>
<dbReference type="SMART" id="SM00271">
    <property type="entry name" value="DnaJ"/>
    <property type="match status" value="1"/>
</dbReference>
<organism evidence="2 3">
    <name type="scientific">Ascobolus immersus RN42</name>
    <dbReference type="NCBI Taxonomy" id="1160509"/>
    <lineage>
        <taxon>Eukaryota</taxon>
        <taxon>Fungi</taxon>
        <taxon>Dikarya</taxon>
        <taxon>Ascomycota</taxon>
        <taxon>Pezizomycotina</taxon>
        <taxon>Pezizomycetes</taxon>
        <taxon>Pezizales</taxon>
        <taxon>Ascobolaceae</taxon>
        <taxon>Ascobolus</taxon>
    </lineage>
</organism>
<dbReference type="InterPro" id="IPR053025">
    <property type="entry name" value="Mito_ATP_Synthase-Asso"/>
</dbReference>
<name>A0A3N4HFA6_ASCIM</name>
<dbReference type="InterPro" id="IPR018253">
    <property type="entry name" value="DnaJ_domain_CS"/>
</dbReference>
<keyword evidence="3" id="KW-1185">Reference proteome</keyword>
<dbReference type="InterPro" id="IPR036869">
    <property type="entry name" value="J_dom_sf"/>
</dbReference>
<dbReference type="STRING" id="1160509.A0A3N4HFA6"/>
<proteinExistence type="predicted"/>
<feature type="non-terminal residue" evidence="2">
    <location>
        <position position="77"/>
    </location>
</feature>
<evidence type="ECO:0000313" key="2">
    <source>
        <dbReference type="EMBL" id="RPA71568.1"/>
    </source>
</evidence>